<accession>A0A848L666</accession>
<protein>
    <recommendedName>
        <fullName evidence="1">Histone acetyltransferase Rv0428c-like C-terminal domain-containing protein</fullName>
    </recommendedName>
</protein>
<evidence type="ECO:0000313" key="2">
    <source>
        <dbReference type="EMBL" id="NMO04163.1"/>
    </source>
</evidence>
<gene>
    <name evidence="2" type="ORF">HH308_23380</name>
</gene>
<reference evidence="2 3" key="1">
    <citation type="submission" date="2020-04" db="EMBL/GenBank/DDBJ databases">
        <title>Gordonia sp. nov. TBRC 11910.</title>
        <authorList>
            <person name="Suriyachadkun C."/>
        </authorList>
    </citation>
    <scope>NUCLEOTIDE SEQUENCE [LARGE SCALE GENOMIC DNA]</scope>
    <source>
        <strain evidence="2 3">TBRC 11910</strain>
    </source>
</reference>
<dbReference type="Pfam" id="PF24553">
    <property type="entry name" value="Rv0428c_C"/>
    <property type="match status" value="1"/>
</dbReference>
<organism evidence="2 3">
    <name type="scientific">Gordonia asplenii</name>
    <dbReference type="NCBI Taxonomy" id="2725283"/>
    <lineage>
        <taxon>Bacteria</taxon>
        <taxon>Bacillati</taxon>
        <taxon>Actinomycetota</taxon>
        <taxon>Actinomycetes</taxon>
        <taxon>Mycobacteriales</taxon>
        <taxon>Gordoniaceae</taxon>
        <taxon>Gordonia</taxon>
    </lineage>
</organism>
<dbReference type="RefSeq" id="WP_170196666.1">
    <property type="nucleotide sequence ID" value="NZ_JABBNB010000031.1"/>
</dbReference>
<dbReference type="InterPro" id="IPR056935">
    <property type="entry name" value="Rv0428c-like_C"/>
</dbReference>
<proteinExistence type="predicted"/>
<feature type="domain" description="Histone acetyltransferase Rv0428c-like C-terminal" evidence="1">
    <location>
        <begin position="77"/>
        <end position="155"/>
    </location>
</feature>
<name>A0A848L666_9ACTN</name>
<sequence length="213" mass="23339">MTDRPLDLTGLYLGDRVVVRYRVDDRHLTDVTGLLRDADDPIVVEGTGPKDRGAWVEVRRSAVTSVRLLSYVTVRNSQIRSLAESLARASAVHTELHAGWLLRSESTAPLENSALPIGVDARADAESLRAIADWYHQRDLRPLLALPDRLIPDAHVSGSRVGPPMHALVLPDDPSAAVLVDATDVARGSALRADGFRLHHVRHHVHLDTYGDA</sequence>
<dbReference type="AlphaFoldDB" id="A0A848L666"/>
<keyword evidence="3" id="KW-1185">Reference proteome</keyword>
<dbReference type="EMBL" id="JABBNB010000031">
    <property type="protein sequence ID" value="NMO04163.1"/>
    <property type="molecule type" value="Genomic_DNA"/>
</dbReference>
<comment type="caution">
    <text evidence="2">The sequence shown here is derived from an EMBL/GenBank/DDBJ whole genome shotgun (WGS) entry which is preliminary data.</text>
</comment>
<dbReference type="Proteomes" id="UP000550729">
    <property type="component" value="Unassembled WGS sequence"/>
</dbReference>
<evidence type="ECO:0000313" key="3">
    <source>
        <dbReference type="Proteomes" id="UP000550729"/>
    </source>
</evidence>
<evidence type="ECO:0000259" key="1">
    <source>
        <dbReference type="Pfam" id="PF24553"/>
    </source>
</evidence>